<name>A0A1V0UWA7_9BACL</name>
<keyword evidence="2" id="KW-0812">Transmembrane</keyword>
<protein>
    <recommendedName>
        <fullName evidence="3">NodB homology domain-containing protein</fullName>
    </recommendedName>
</protein>
<evidence type="ECO:0000259" key="3">
    <source>
        <dbReference type="PROSITE" id="PS51677"/>
    </source>
</evidence>
<dbReference type="GO" id="GO:0016810">
    <property type="term" value="F:hydrolase activity, acting on carbon-nitrogen (but not peptide) bonds"/>
    <property type="evidence" value="ECO:0007669"/>
    <property type="project" value="InterPro"/>
</dbReference>
<accession>A0A1V0UWA7</accession>
<dbReference type="InterPro" id="IPR012854">
    <property type="entry name" value="Cu_amine_oxidase-like_N"/>
</dbReference>
<evidence type="ECO:0000256" key="2">
    <source>
        <dbReference type="SAM" id="Phobius"/>
    </source>
</evidence>
<feature type="domain" description="NodB homology" evidence="3">
    <location>
        <begin position="131"/>
        <end position="364"/>
    </location>
</feature>
<dbReference type="InterPro" id="IPR002509">
    <property type="entry name" value="NODB_dom"/>
</dbReference>
<dbReference type="InterPro" id="IPR036582">
    <property type="entry name" value="Mao_N_sf"/>
</dbReference>
<keyword evidence="1" id="KW-0732">Signal</keyword>
<dbReference type="CDD" id="cd10918">
    <property type="entry name" value="CE4_NodB_like_5s_6s"/>
    <property type="match status" value="1"/>
</dbReference>
<dbReference type="PROSITE" id="PS51677">
    <property type="entry name" value="NODB"/>
    <property type="match status" value="1"/>
</dbReference>
<dbReference type="GO" id="GO:0005975">
    <property type="term" value="P:carbohydrate metabolic process"/>
    <property type="evidence" value="ECO:0007669"/>
    <property type="project" value="InterPro"/>
</dbReference>
<dbReference type="Gene3D" id="3.20.20.370">
    <property type="entry name" value="Glycoside hydrolase/deacetylase"/>
    <property type="match status" value="1"/>
</dbReference>
<dbReference type="Gene3D" id="3.30.457.10">
    <property type="entry name" value="Copper amine oxidase-like, N-terminal domain"/>
    <property type="match status" value="1"/>
</dbReference>
<evidence type="ECO:0000313" key="5">
    <source>
        <dbReference type="Proteomes" id="UP000192727"/>
    </source>
</evidence>
<gene>
    <name evidence="4" type="ORF">B7C51_18905</name>
</gene>
<dbReference type="PANTHER" id="PTHR34216:SF7">
    <property type="entry name" value="POLY-BETA-1,6-N-ACETYL-D-GLUCOSAMINE N-DEACETYLASE"/>
    <property type="match status" value="1"/>
</dbReference>
<dbReference type="SUPFAM" id="SSF55383">
    <property type="entry name" value="Copper amine oxidase, domain N"/>
    <property type="match status" value="1"/>
</dbReference>
<dbReference type="Pfam" id="PF07833">
    <property type="entry name" value="Cu_amine_oxidN1"/>
    <property type="match status" value="1"/>
</dbReference>
<dbReference type="PANTHER" id="PTHR34216">
    <property type="match status" value="1"/>
</dbReference>
<sequence>MLPSCNFLSCCNGYIDNSWLWCPRFLENVRPRKEETIMKAKQRRFKIIIGLVVFILAGAAGLYWAIPVNAYYQNQVAVLMYHHFSEKDEGPISIKPKLFRDQIDYLRKNNYNFISLQQFREFMNGGTVPDNAVLLTFDDGYESVYKYAYPYLKENQIPGVLFLITKYLENPKGLYTSYLSPEEIREMRKNFPDIEVQSHTHNMHSQYEKKAYMNTPIPKADGQLENQQEYENRVASDFAKSVEELRPFYKKDYPIDSLAYPFGFYNPKSVELAQKAGIKFGFTVQPGIVKQGSNSMSLPRINAGSPNITPEKLLSTIEQQVDLETHYKNKIPLRAAMEQLGGEIFTDNRGEMSIKYKDKIWTVHAGSKEVEHEGKTITLKNPIERYKKRLYINVKDLSELLAIPLDYNEKTGQMTVKSEGS</sequence>
<reference evidence="4 5" key="1">
    <citation type="submission" date="2017-03" db="EMBL/GenBank/DDBJ databases">
        <title>Paenibacillus larvae genome sequencing.</title>
        <authorList>
            <person name="Dingman D.W."/>
        </authorList>
    </citation>
    <scope>NUCLEOTIDE SEQUENCE [LARGE SCALE GENOMIC DNA]</scope>
    <source>
        <strain evidence="4 5">SAG 10367</strain>
    </source>
</reference>
<dbReference type="EMBL" id="CP020557">
    <property type="protein sequence ID" value="ARF69439.1"/>
    <property type="molecule type" value="Genomic_DNA"/>
</dbReference>
<evidence type="ECO:0000256" key="1">
    <source>
        <dbReference type="ARBA" id="ARBA00022729"/>
    </source>
</evidence>
<dbReference type="Proteomes" id="UP000192727">
    <property type="component" value="Chromosome"/>
</dbReference>
<dbReference type="InterPro" id="IPR011330">
    <property type="entry name" value="Glyco_hydro/deAcase_b/a-brl"/>
</dbReference>
<keyword evidence="2" id="KW-1133">Transmembrane helix</keyword>
<dbReference type="InterPro" id="IPR051398">
    <property type="entry name" value="Polysacch_Deacetylase"/>
</dbReference>
<evidence type="ECO:0000313" key="4">
    <source>
        <dbReference type="EMBL" id="ARF69439.1"/>
    </source>
</evidence>
<feature type="transmembrane region" description="Helical" evidence="2">
    <location>
        <begin position="47"/>
        <end position="66"/>
    </location>
</feature>
<proteinExistence type="predicted"/>
<dbReference type="Pfam" id="PF01522">
    <property type="entry name" value="Polysacc_deac_1"/>
    <property type="match status" value="1"/>
</dbReference>
<dbReference type="SUPFAM" id="SSF88713">
    <property type="entry name" value="Glycoside hydrolase/deacetylase"/>
    <property type="match status" value="1"/>
</dbReference>
<keyword evidence="2" id="KW-0472">Membrane</keyword>
<organism evidence="4 5">
    <name type="scientific">Paenibacillus larvae subsp. pulvifaciens</name>
    <dbReference type="NCBI Taxonomy" id="1477"/>
    <lineage>
        <taxon>Bacteria</taxon>
        <taxon>Bacillati</taxon>
        <taxon>Bacillota</taxon>
        <taxon>Bacilli</taxon>
        <taxon>Bacillales</taxon>
        <taxon>Paenibacillaceae</taxon>
        <taxon>Paenibacillus</taxon>
    </lineage>
</organism>
<dbReference type="AlphaFoldDB" id="A0A1V0UWA7"/>